<evidence type="ECO:0000259" key="7">
    <source>
        <dbReference type="PROSITE" id="PS51006"/>
    </source>
</evidence>
<feature type="signal peptide" evidence="5">
    <location>
        <begin position="1"/>
        <end position="26"/>
    </location>
</feature>
<dbReference type="PROSITE" id="PS50280">
    <property type="entry name" value="SET"/>
    <property type="match status" value="1"/>
</dbReference>
<reference evidence="8" key="2">
    <citation type="submission" date="2021-04" db="EMBL/GenBank/DDBJ databases">
        <authorList>
            <person name="Podell S."/>
        </authorList>
    </citation>
    <scope>NUCLEOTIDE SEQUENCE</scope>
    <source>
        <strain evidence="8">Hildebrandi</strain>
    </source>
</reference>
<dbReference type="CDD" id="cd10527">
    <property type="entry name" value="SET_LSMT"/>
    <property type="match status" value="1"/>
</dbReference>
<dbReference type="AlphaFoldDB" id="A0A9K3PYQ6"/>
<dbReference type="OrthoDB" id="44541at2759"/>
<feature type="compositionally biased region" description="Basic and acidic residues" evidence="4">
    <location>
        <begin position="950"/>
        <end position="964"/>
    </location>
</feature>
<feature type="chain" id="PRO_5039926870" evidence="5">
    <location>
        <begin position="27"/>
        <end position="1148"/>
    </location>
</feature>
<evidence type="ECO:0000256" key="1">
    <source>
        <dbReference type="ARBA" id="ARBA00022679"/>
    </source>
</evidence>
<evidence type="ECO:0000256" key="4">
    <source>
        <dbReference type="SAM" id="MobiDB-lite"/>
    </source>
</evidence>
<dbReference type="Pfam" id="PF01564">
    <property type="entry name" value="Spermine_synth"/>
    <property type="match status" value="1"/>
</dbReference>
<dbReference type="GO" id="GO:0010487">
    <property type="term" value="F:thermospermine synthase activity"/>
    <property type="evidence" value="ECO:0007669"/>
    <property type="project" value="TreeGrafter"/>
</dbReference>
<feature type="region of interest" description="Disordered" evidence="4">
    <location>
        <begin position="51"/>
        <end position="87"/>
    </location>
</feature>
<dbReference type="EMBL" id="JAGRRH010000012">
    <property type="protein sequence ID" value="KAG7362054.1"/>
    <property type="molecule type" value="Genomic_DNA"/>
</dbReference>
<dbReference type="Pfam" id="PF00856">
    <property type="entry name" value="SET"/>
    <property type="match status" value="1"/>
</dbReference>
<evidence type="ECO:0000256" key="2">
    <source>
        <dbReference type="ARBA" id="ARBA00023115"/>
    </source>
</evidence>
<feature type="active site" description="Proton acceptor" evidence="3">
    <location>
        <position position="677"/>
    </location>
</feature>
<sequence length="1148" mass="130221">MMITPHRISSFFFLFLLAAPPSLVVSEETNTIPSEQQQCINGDVSTSTATATAASSKSVKECEDVVPPEPEKMGNDTPKNHDTVSSPGLSMVIDTVRLLELANAQIEWLETVHGGMVEKEMIHIQPISSLTSSRDDDDDDNDTTTTQKAAPLGWFAKKDIPKDTVLMEIPRSALLTPGSNVKDPCKTAERLVEEYEKGDQSEYAPYVRYIFASNPTIPLLPSYWSKLGKDVIQSIIGLNLPPNHLLQITYKKECVHKDNKNEDEDDADNDSNQFAYSAISDGDEYDSDINPSDESFLVELAYAAVTSRSWDEKLVPVFDVTNHGSGDRFNVDSTSIHDESIDEITVFARRDISKGEQLHLSYMENVDDYDLRFTYVLPELLRDYGFVDQYPQRWSFPTYASYYHDDMVEHPPMVVFDVLQTELPSQNNGSSDDKPKVSYSITWHIPQAPPKHEYVIENLEEEFDRIKKLSRYVTAYAKNIRSEHEREVIQQYYRSIYTALKEALQSITGDVELVNFDDMFTHIACEDFELIWARDGEWKYIEEVKSHHQEIQIYYQPKQDDACLLLGDYLHACASNRPHYHEVFVHYPAYFLDKVKRVLFIGGGDSMVLHEVLKYKDLEKIVGLELDQQVVRTVFKRFGTQPHFENDKVEWYFGDAAAALRVLPTEYYGTFDLVVVDILTRVAESLKVTEKYSIMEAAMLLLQPNGIIIKNEDEGYKPGSSVNFTKHMVDIVYHDVPVYCLQTFVMGSNGIDFVNKEPIDHGVPLLYLKPIDEFKSQFDTWYTTTTNPAFLGASEDRDGIEEEEEDDEDEFFAIKSNGFTMIIEAEKTIISLSSSSTLQSAIFDVLEKQKLSQIVVEPSITNLRSRDVELEGGYSLNFLFKEGSVVARCFPLINYCAFDIQLWSALQKMEGIKGGLLGAVRSQQSSVYRIITTGLDTEGTSKRVGPPPRAQDKKSVNAAKETKESSSSFVEMANSTIHWRNATLHSYDNTDALKQWESQEMVGIQTLLQSKVIPRDLDPKNATIGLGKMFKTLFKVASSKNLVPDGVEVSTYKLDETSNDGDANSRVFSASWESGNLVALWDGTSRLDVNMFSLTESEMFAFELVKLLRSKLKWALYMAESFPRGIGRIINFSFDYATRHQGERPYWA</sequence>
<accession>A0A9K3PYQ6</accession>
<keyword evidence="5" id="KW-0732">Signal</keyword>
<dbReference type="Proteomes" id="UP000693970">
    <property type="component" value="Unassembled WGS sequence"/>
</dbReference>
<reference evidence="8" key="1">
    <citation type="journal article" date="2021" name="Sci. Rep.">
        <title>Diploid genomic architecture of Nitzschia inconspicua, an elite biomass production diatom.</title>
        <authorList>
            <person name="Oliver A."/>
            <person name="Podell S."/>
            <person name="Pinowska A."/>
            <person name="Traller J.C."/>
            <person name="Smith S.R."/>
            <person name="McClure R."/>
            <person name="Beliaev A."/>
            <person name="Bohutskyi P."/>
            <person name="Hill E.A."/>
            <person name="Rabines A."/>
            <person name="Zheng H."/>
            <person name="Allen L.Z."/>
            <person name="Kuo A."/>
            <person name="Grigoriev I.V."/>
            <person name="Allen A.E."/>
            <person name="Hazlebeck D."/>
            <person name="Allen E.E."/>
        </authorList>
    </citation>
    <scope>NUCLEOTIDE SEQUENCE</scope>
    <source>
        <strain evidence="8">Hildebrandi</strain>
    </source>
</reference>
<keyword evidence="2 3" id="KW-0620">Polyamine biosynthesis</keyword>
<protein>
    <submittedName>
        <fullName evidence="8">Spermine/spermidine synthase domain containing protein</fullName>
    </submittedName>
</protein>
<dbReference type="InterPro" id="IPR001214">
    <property type="entry name" value="SET_dom"/>
</dbReference>
<evidence type="ECO:0000259" key="6">
    <source>
        <dbReference type="PROSITE" id="PS50280"/>
    </source>
</evidence>
<evidence type="ECO:0000256" key="5">
    <source>
        <dbReference type="SAM" id="SignalP"/>
    </source>
</evidence>
<proteinExistence type="predicted"/>
<keyword evidence="1 3" id="KW-0808">Transferase</keyword>
<organism evidence="8 9">
    <name type="scientific">Nitzschia inconspicua</name>
    <dbReference type="NCBI Taxonomy" id="303405"/>
    <lineage>
        <taxon>Eukaryota</taxon>
        <taxon>Sar</taxon>
        <taxon>Stramenopiles</taxon>
        <taxon>Ochrophyta</taxon>
        <taxon>Bacillariophyta</taxon>
        <taxon>Bacillariophyceae</taxon>
        <taxon>Bacillariophycidae</taxon>
        <taxon>Bacillariales</taxon>
        <taxon>Bacillariaceae</taxon>
        <taxon>Nitzschia</taxon>
    </lineage>
</organism>
<feature type="domain" description="SET" evidence="6">
    <location>
        <begin position="125"/>
        <end position="363"/>
    </location>
</feature>
<dbReference type="PANTHER" id="PTHR43317">
    <property type="entry name" value="THERMOSPERMINE SYNTHASE ACAULIS5"/>
    <property type="match status" value="1"/>
</dbReference>
<feature type="compositionally biased region" description="Basic and acidic residues" evidence="4">
    <location>
        <begin position="58"/>
        <end position="82"/>
    </location>
</feature>
<dbReference type="PANTHER" id="PTHR43317:SF1">
    <property type="entry name" value="THERMOSPERMINE SYNTHASE ACAULIS5"/>
    <property type="match status" value="1"/>
</dbReference>
<gene>
    <name evidence="8" type="ORF">IV203_025720</name>
</gene>
<name>A0A9K3PYQ6_9STRA</name>
<evidence type="ECO:0000313" key="9">
    <source>
        <dbReference type="Proteomes" id="UP000693970"/>
    </source>
</evidence>
<dbReference type="PROSITE" id="PS51006">
    <property type="entry name" value="PABS_2"/>
    <property type="match status" value="1"/>
</dbReference>
<evidence type="ECO:0000313" key="8">
    <source>
        <dbReference type="EMBL" id="KAG7362054.1"/>
    </source>
</evidence>
<dbReference type="InterPro" id="IPR030374">
    <property type="entry name" value="PABS"/>
</dbReference>
<feature type="region of interest" description="Disordered" evidence="4">
    <location>
        <begin position="128"/>
        <end position="148"/>
    </location>
</feature>
<feature type="domain" description="PABS" evidence="7">
    <location>
        <begin position="517"/>
        <end position="677"/>
    </location>
</feature>
<feature type="region of interest" description="Disordered" evidence="4">
    <location>
        <begin position="938"/>
        <end position="966"/>
    </location>
</feature>
<evidence type="ECO:0000256" key="3">
    <source>
        <dbReference type="PROSITE-ProRule" id="PRU00354"/>
    </source>
</evidence>
<comment type="caution">
    <text evidence="8">The sequence shown here is derived from an EMBL/GenBank/DDBJ whole genome shotgun (WGS) entry which is preliminary data.</text>
</comment>
<keyword evidence="9" id="KW-1185">Reference proteome</keyword>
<dbReference type="GO" id="GO:0006596">
    <property type="term" value="P:polyamine biosynthetic process"/>
    <property type="evidence" value="ECO:0007669"/>
    <property type="project" value="UniProtKB-UniRule"/>
</dbReference>